<dbReference type="AlphaFoldDB" id="A0A8X6V6Y0"/>
<keyword evidence="3" id="KW-1185">Reference proteome</keyword>
<feature type="region of interest" description="Disordered" evidence="1">
    <location>
        <begin position="72"/>
        <end position="96"/>
    </location>
</feature>
<accession>A0A8X6V6Y0</accession>
<dbReference type="EMBL" id="BMAU01021186">
    <property type="protein sequence ID" value="GFX95384.1"/>
    <property type="molecule type" value="Genomic_DNA"/>
</dbReference>
<organism evidence="2 3">
    <name type="scientific">Trichonephila clavipes</name>
    <name type="common">Golden silk orbweaver</name>
    <name type="synonym">Nephila clavipes</name>
    <dbReference type="NCBI Taxonomy" id="2585209"/>
    <lineage>
        <taxon>Eukaryota</taxon>
        <taxon>Metazoa</taxon>
        <taxon>Ecdysozoa</taxon>
        <taxon>Arthropoda</taxon>
        <taxon>Chelicerata</taxon>
        <taxon>Arachnida</taxon>
        <taxon>Araneae</taxon>
        <taxon>Araneomorphae</taxon>
        <taxon>Entelegynae</taxon>
        <taxon>Araneoidea</taxon>
        <taxon>Nephilidae</taxon>
        <taxon>Trichonephila</taxon>
    </lineage>
</organism>
<feature type="compositionally biased region" description="Basic residues" evidence="1">
    <location>
        <begin position="8"/>
        <end position="29"/>
    </location>
</feature>
<sequence length="96" mass="11059">MNTEAMMRKKGTSAKVCKSKKKSKKRKNKSKESPEEFVLPKKTARPDFPTKIPDPVKTSKYFSDLEQDVEQTISENTDTSEKTIDKPTSYYAKHKK</sequence>
<comment type="caution">
    <text evidence="2">The sequence shown here is derived from an EMBL/GenBank/DDBJ whole genome shotgun (WGS) entry which is preliminary data.</text>
</comment>
<name>A0A8X6V6Y0_TRICX</name>
<evidence type="ECO:0000256" key="1">
    <source>
        <dbReference type="SAM" id="MobiDB-lite"/>
    </source>
</evidence>
<protein>
    <submittedName>
        <fullName evidence="2">Uncharacterized protein</fullName>
    </submittedName>
</protein>
<evidence type="ECO:0000313" key="3">
    <source>
        <dbReference type="Proteomes" id="UP000887159"/>
    </source>
</evidence>
<dbReference type="Proteomes" id="UP000887159">
    <property type="component" value="Unassembled WGS sequence"/>
</dbReference>
<reference evidence="2" key="1">
    <citation type="submission" date="2020-08" db="EMBL/GenBank/DDBJ databases">
        <title>Multicomponent nature underlies the extraordinary mechanical properties of spider dragline silk.</title>
        <authorList>
            <person name="Kono N."/>
            <person name="Nakamura H."/>
            <person name="Mori M."/>
            <person name="Yoshida Y."/>
            <person name="Ohtoshi R."/>
            <person name="Malay A.D."/>
            <person name="Moran D.A.P."/>
            <person name="Tomita M."/>
            <person name="Numata K."/>
            <person name="Arakawa K."/>
        </authorList>
    </citation>
    <scope>NUCLEOTIDE SEQUENCE</scope>
</reference>
<gene>
    <name evidence="2" type="ORF">TNCV_3684361</name>
</gene>
<proteinExistence type="predicted"/>
<evidence type="ECO:0000313" key="2">
    <source>
        <dbReference type="EMBL" id="GFX95384.1"/>
    </source>
</evidence>
<feature type="region of interest" description="Disordered" evidence="1">
    <location>
        <begin position="1"/>
        <end position="58"/>
    </location>
</feature>